<feature type="transmembrane region" description="Helical" evidence="1">
    <location>
        <begin position="65"/>
        <end position="84"/>
    </location>
</feature>
<feature type="transmembrane region" description="Helical" evidence="1">
    <location>
        <begin position="178"/>
        <end position="197"/>
    </location>
</feature>
<dbReference type="PANTHER" id="PTHR23028:SF53">
    <property type="entry name" value="ACYL_TRANSF_3 DOMAIN-CONTAINING PROTEIN"/>
    <property type="match status" value="1"/>
</dbReference>
<keyword evidence="1" id="KW-0472">Membrane</keyword>
<feature type="domain" description="Acyltransferase 3" evidence="2">
    <location>
        <begin position="3"/>
        <end position="315"/>
    </location>
</feature>
<reference evidence="3 4" key="1">
    <citation type="submission" date="2024-07" db="EMBL/GenBank/DDBJ databases">
        <title>Genomes of novel Serratia strains from suburban soil.</title>
        <authorList>
            <person name="Markert E.X."/>
            <person name="Severe K."/>
            <person name="Severe L."/>
            <person name="Twing K.I."/>
            <person name="Ward L.M."/>
        </authorList>
    </citation>
    <scope>NUCLEOTIDE SEQUENCE [LARGE SCALE GENOMIC DNA]</scope>
    <source>
        <strain evidence="3 4">3C-UT</strain>
    </source>
</reference>
<feature type="transmembrane region" description="Helical" evidence="1">
    <location>
        <begin position="268"/>
        <end position="291"/>
    </location>
</feature>
<dbReference type="GO" id="GO:0016746">
    <property type="term" value="F:acyltransferase activity"/>
    <property type="evidence" value="ECO:0007669"/>
    <property type="project" value="UniProtKB-KW"/>
</dbReference>
<organism evidence="3 4">
    <name type="scientific">Serratia quinivorans</name>
    <dbReference type="NCBI Taxonomy" id="137545"/>
    <lineage>
        <taxon>Bacteria</taxon>
        <taxon>Pseudomonadati</taxon>
        <taxon>Pseudomonadota</taxon>
        <taxon>Gammaproteobacteria</taxon>
        <taxon>Enterobacterales</taxon>
        <taxon>Yersiniaceae</taxon>
        <taxon>Serratia</taxon>
    </lineage>
</organism>
<dbReference type="RefSeq" id="WP_368453093.1">
    <property type="nucleotide sequence ID" value="NZ_JBFQXQ010000001.1"/>
</dbReference>
<evidence type="ECO:0000256" key="1">
    <source>
        <dbReference type="SAM" id="Phobius"/>
    </source>
</evidence>
<evidence type="ECO:0000313" key="4">
    <source>
        <dbReference type="Proteomes" id="UP001558101"/>
    </source>
</evidence>
<feature type="transmembrane region" description="Helical" evidence="1">
    <location>
        <begin position="204"/>
        <end position="225"/>
    </location>
</feature>
<accession>A0ABV3UF96</accession>
<feature type="transmembrane region" description="Helical" evidence="1">
    <location>
        <begin position="237"/>
        <end position="256"/>
    </location>
</feature>
<gene>
    <name evidence="3" type="ORF">AB4M04_01770</name>
</gene>
<evidence type="ECO:0000259" key="2">
    <source>
        <dbReference type="Pfam" id="PF01757"/>
    </source>
</evidence>
<keyword evidence="4" id="KW-1185">Reference proteome</keyword>
<protein>
    <submittedName>
        <fullName evidence="3">Acyltransferase family protein</fullName>
        <ecNumber evidence="3">2.3.-.-</ecNumber>
    </submittedName>
</protein>
<dbReference type="EMBL" id="JBFQXQ010000001">
    <property type="protein sequence ID" value="MEX3170811.1"/>
    <property type="molecule type" value="Genomic_DNA"/>
</dbReference>
<dbReference type="InterPro" id="IPR002656">
    <property type="entry name" value="Acyl_transf_3_dom"/>
</dbReference>
<keyword evidence="3" id="KW-0808">Transferase</keyword>
<keyword evidence="3" id="KW-0012">Acyltransferase</keyword>
<keyword evidence="1" id="KW-0812">Transmembrane</keyword>
<dbReference type="Pfam" id="PF01757">
    <property type="entry name" value="Acyl_transf_3"/>
    <property type="match status" value="1"/>
</dbReference>
<dbReference type="Proteomes" id="UP001558101">
    <property type="component" value="Unassembled WGS sequence"/>
</dbReference>
<feature type="transmembrane region" description="Helical" evidence="1">
    <location>
        <begin position="297"/>
        <end position="317"/>
    </location>
</feature>
<feature type="transmembrane region" description="Helical" evidence="1">
    <location>
        <begin position="149"/>
        <end position="166"/>
    </location>
</feature>
<evidence type="ECO:0000313" key="3">
    <source>
        <dbReference type="EMBL" id="MEX3170811.1"/>
    </source>
</evidence>
<comment type="caution">
    <text evidence="3">The sequence shown here is derived from an EMBL/GenBank/DDBJ whole genome shotgun (WGS) entry which is preliminary data.</text>
</comment>
<sequence length="338" mass="38384">MGYFRFILALLVCANHLWIIGGVGRYAVFSFYILSGYLMTTIICDRYGTTWDGVKRYALNRILRIYPTYFIVLLLTVLSIILLGQDNIRGIDPNLSIPSTIKSWFMNVTLLGLDFNIQERTIPPSWTLFVELFFYVLIPLAVRLGAKLITSWLLLSIAYHAYFLFTSTDAGLDWNSRYGDIIAGSLGFALGCAARYFPINIFKFNGAFLASIFGLIVCYSIPSYFMLTGYNPAEWRYISTFGFYLTMIFSVIFIINSMNNKKSKADKFLGELSYPLYLVHIPVGFVIIKALDLHPKTFTTFIISSLFSIIVATAIHFSERSINKIRDNVRPAISKSPT</sequence>
<dbReference type="PANTHER" id="PTHR23028">
    <property type="entry name" value="ACETYLTRANSFERASE"/>
    <property type="match status" value="1"/>
</dbReference>
<feature type="transmembrane region" description="Helical" evidence="1">
    <location>
        <begin position="6"/>
        <end position="28"/>
    </location>
</feature>
<dbReference type="InterPro" id="IPR050879">
    <property type="entry name" value="Acyltransferase_3"/>
</dbReference>
<dbReference type="EC" id="2.3.-.-" evidence="3"/>
<name>A0ABV3UF96_9GAMM</name>
<keyword evidence="1" id="KW-1133">Transmembrane helix</keyword>
<proteinExistence type="predicted"/>